<dbReference type="Gene3D" id="3.40.50.1820">
    <property type="entry name" value="alpha/beta hydrolase"/>
    <property type="match status" value="1"/>
</dbReference>
<gene>
    <name evidence="3" type="ORF">F0185_13240</name>
</gene>
<evidence type="ECO:0000313" key="3">
    <source>
        <dbReference type="EMBL" id="NHZ34548.1"/>
    </source>
</evidence>
<feature type="domain" description="T6SS Tle3 phospholipase effector alpha/beta" evidence="2">
    <location>
        <begin position="32"/>
        <end position="352"/>
    </location>
</feature>
<accession>A0ABX0LPD9</accession>
<dbReference type="Pfam" id="PF24322">
    <property type="entry name" value="Tle3"/>
    <property type="match status" value="1"/>
</dbReference>
<feature type="domain" description="Antibacterial effector protein Tle3 C-terminal" evidence="1">
    <location>
        <begin position="452"/>
        <end position="520"/>
    </location>
</feature>
<proteinExistence type="predicted"/>
<dbReference type="Proteomes" id="UP000785613">
    <property type="component" value="Unassembled WGS sequence"/>
</dbReference>
<name>A0ABX0LPD9_9BURK</name>
<dbReference type="RefSeq" id="WP_167225119.1">
    <property type="nucleotide sequence ID" value="NZ_VUYU01000007.1"/>
</dbReference>
<evidence type="ECO:0000259" key="1">
    <source>
        <dbReference type="Pfam" id="PF11678"/>
    </source>
</evidence>
<dbReference type="Pfam" id="PF11678">
    <property type="entry name" value="Tle3_C"/>
    <property type="match status" value="1"/>
</dbReference>
<organism evidence="3 4">
    <name type="scientific">Massilia rubra</name>
    <dbReference type="NCBI Taxonomy" id="2607910"/>
    <lineage>
        <taxon>Bacteria</taxon>
        <taxon>Pseudomonadati</taxon>
        <taxon>Pseudomonadota</taxon>
        <taxon>Betaproteobacteria</taxon>
        <taxon>Burkholderiales</taxon>
        <taxon>Oxalobacteraceae</taxon>
        <taxon>Telluria group</taxon>
        <taxon>Massilia</taxon>
    </lineage>
</organism>
<evidence type="ECO:0000259" key="2">
    <source>
        <dbReference type="Pfam" id="PF24322"/>
    </source>
</evidence>
<dbReference type="InterPro" id="IPR021692">
    <property type="entry name" value="Tle3_C"/>
</dbReference>
<sequence length="615" mass="67889">MNEQDNLVVPGNEEQILLTSKSTAGIPIKRSMPCITILVHGVNDVGEAFARQEAGLCAGLNTRLQRQDILAGEWALPPQKKTGDYGAQDVHPDPDKVYFQRKPDQGTSSVIPFYWGFREESAQADTEQPHKEYLDRYGNRLDKRFGKNGGPFANATTNIPDMFGEGFRRNWAIRRADPDDGTHPLLSAPPRTYMVLAAQRLAALLRIIRKKSPNEPVNIIAHSQGCFVTLLAHAMLGKEGAGVKADTVVLNNPPYSLEEPFIETFQTGGEQQTAHAREETLRKIVADFMTTAPASVPAFASLKTEGEGVVGRLWEAAARLERDNRGKVFLYFSPDDATVGLPNIQGIGWWGVYEAMRQKLGSRFYQRMFASPLGKNADAPPVGSAPYDYKIHFKWNVGHTFGRKRFINAEPLHAPFIPEMGAAELQNGPIDAAIGATSPYTKKSQEGMLPGETAEQAKARWMNREGENSYHSSIVSNAMHSQKAVAYDVCIGISDILKTNDLKWITFLRAAADWRTNWHGVVDDRSLDSAAFAAPAPDIVAMLNGEIGAAERDVINGNFHYHSADGLHPGKLPAFTDACTVTTLAPFVISETTQQRFEENQRRNQQHAFPRGGQH</sequence>
<dbReference type="EMBL" id="VUYU01000007">
    <property type="protein sequence ID" value="NHZ34548.1"/>
    <property type="molecule type" value="Genomic_DNA"/>
</dbReference>
<keyword evidence="4" id="KW-1185">Reference proteome</keyword>
<dbReference type="InterPro" id="IPR056221">
    <property type="entry name" value="Tle3_ab_dom"/>
</dbReference>
<comment type="caution">
    <text evidence="3">The sequence shown here is derived from an EMBL/GenBank/DDBJ whole genome shotgun (WGS) entry which is preliminary data.</text>
</comment>
<dbReference type="SUPFAM" id="SSF53474">
    <property type="entry name" value="alpha/beta-Hydrolases"/>
    <property type="match status" value="1"/>
</dbReference>
<dbReference type="InterPro" id="IPR029058">
    <property type="entry name" value="AB_hydrolase_fold"/>
</dbReference>
<protein>
    <submittedName>
        <fullName evidence="3">DUF3274 domain-containing protein</fullName>
    </submittedName>
</protein>
<reference evidence="3 4" key="1">
    <citation type="submission" date="2019-09" db="EMBL/GenBank/DDBJ databases">
        <title>Taxonomy of Antarctic Massilia spp.: description of Massilia rubra sp. nov., Massilia aquatica sp. nov., Massilia mucilaginosa sp. nov., Massilia frigida sp. nov. isolated from streams, lakes and regoliths.</title>
        <authorList>
            <person name="Holochova P."/>
            <person name="Sedlacek I."/>
            <person name="Kralova S."/>
            <person name="Maslanova I."/>
            <person name="Busse H.-J."/>
            <person name="Stankova E."/>
            <person name="Vrbovska V."/>
            <person name="Kovarovic V."/>
            <person name="Bartak M."/>
            <person name="Svec P."/>
            <person name="Pantucek R."/>
        </authorList>
    </citation>
    <scope>NUCLEOTIDE SEQUENCE [LARGE SCALE GENOMIC DNA]</scope>
    <source>
        <strain evidence="3 4">CCM 8692</strain>
    </source>
</reference>
<evidence type="ECO:0000313" key="4">
    <source>
        <dbReference type="Proteomes" id="UP000785613"/>
    </source>
</evidence>